<dbReference type="PANTHER" id="PTHR44579">
    <property type="entry name" value="OS01G0730500 PROTEIN"/>
    <property type="match status" value="1"/>
</dbReference>
<dbReference type="Gene3D" id="1.10.287.110">
    <property type="entry name" value="DnaJ domain"/>
    <property type="match status" value="1"/>
</dbReference>
<dbReference type="InterPro" id="IPR001623">
    <property type="entry name" value="DnaJ_domain"/>
</dbReference>
<evidence type="ECO:0000313" key="4">
    <source>
        <dbReference type="EMBL" id="EPS63040.1"/>
    </source>
</evidence>
<dbReference type="PROSITE" id="PS51379">
    <property type="entry name" value="4FE4S_FER_2"/>
    <property type="match status" value="1"/>
</dbReference>
<evidence type="ECO:0000256" key="1">
    <source>
        <dbReference type="SAM" id="MobiDB-lite"/>
    </source>
</evidence>
<dbReference type="SMART" id="SM00271">
    <property type="entry name" value="DnaJ"/>
    <property type="match status" value="1"/>
</dbReference>
<dbReference type="EMBL" id="AUSU01005736">
    <property type="protein sequence ID" value="EPS63040.1"/>
    <property type="molecule type" value="Genomic_DNA"/>
</dbReference>
<dbReference type="Gene3D" id="3.30.70.20">
    <property type="match status" value="1"/>
</dbReference>
<dbReference type="SUPFAM" id="SSF46565">
    <property type="entry name" value="Chaperone J-domain"/>
    <property type="match status" value="1"/>
</dbReference>
<sequence>MAQLLSPVCADSLKFQNLVPSFCPRNRWPIIGKTVCSSGKRRNLVRVRAAFQESAPYDEIADDYYAVLGLLPDATPEQIKKAYYNCMKACHPDLCGDDQDTTNFCVFINDVYEVLSDPVQRMVYDEIHGYTPTAINPFLDDSSPRDHVFVDEFACIGCKNCANVCSSVFAIEEDFGRARAYNQSGNTDSVQQAVDSCPVNCIYWTSAAQLSLLEDEMRRVERVNVALMLSGMGSASVDVFRTASSRWEKRQAKVLAQAKMRMMNGKDSEKTPSSWSNLWGKAKEYGDGSEEGKERAKRAAAAARRWREYSRRAADKPPGFKLSEGISSKE</sequence>
<evidence type="ECO:0000259" key="3">
    <source>
        <dbReference type="PROSITE" id="PS51379"/>
    </source>
</evidence>
<dbReference type="Pfam" id="PF00226">
    <property type="entry name" value="DnaJ"/>
    <property type="match status" value="1"/>
</dbReference>
<dbReference type="AlphaFoldDB" id="S8C8C3"/>
<evidence type="ECO:0008006" key="6">
    <source>
        <dbReference type="Google" id="ProtNLM"/>
    </source>
</evidence>
<protein>
    <recommendedName>
        <fullName evidence="6">J domain-containing protein</fullName>
    </recommendedName>
</protein>
<keyword evidence="5" id="KW-1185">Reference proteome</keyword>
<reference evidence="4 5" key="1">
    <citation type="journal article" date="2013" name="BMC Genomics">
        <title>The miniature genome of a carnivorous plant Genlisea aurea contains a low number of genes and short non-coding sequences.</title>
        <authorList>
            <person name="Leushkin E.V."/>
            <person name="Sutormin R.A."/>
            <person name="Nabieva E.R."/>
            <person name="Penin A.A."/>
            <person name="Kondrashov A.S."/>
            <person name="Logacheva M.D."/>
        </authorList>
    </citation>
    <scope>NUCLEOTIDE SEQUENCE [LARGE SCALE GENOMIC DNA]</scope>
</reference>
<dbReference type="Proteomes" id="UP000015453">
    <property type="component" value="Unassembled WGS sequence"/>
</dbReference>
<dbReference type="OrthoDB" id="376357at2759"/>
<dbReference type="PANTHER" id="PTHR44579:SF2">
    <property type="entry name" value="OS01G0730500 PROTEIN"/>
    <property type="match status" value="1"/>
</dbReference>
<accession>S8C8C3</accession>
<evidence type="ECO:0000259" key="2">
    <source>
        <dbReference type="PROSITE" id="PS50076"/>
    </source>
</evidence>
<feature type="domain" description="J" evidence="2">
    <location>
        <begin position="63"/>
        <end position="128"/>
    </location>
</feature>
<feature type="non-terminal residue" evidence="4">
    <location>
        <position position="330"/>
    </location>
</feature>
<feature type="region of interest" description="Disordered" evidence="1">
    <location>
        <begin position="263"/>
        <end position="330"/>
    </location>
</feature>
<dbReference type="Pfam" id="PF13370">
    <property type="entry name" value="Fer4_13"/>
    <property type="match status" value="1"/>
</dbReference>
<gene>
    <name evidence="4" type="ORF">M569_11748</name>
</gene>
<dbReference type="PROSITE" id="PS50076">
    <property type="entry name" value="DNAJ_2"/>
    <property type="match status" value="1"/>
</dbReference>
<feature type="domain" description="4Fe-4S ferredoxin-type" evidence="3">
    <location>
        <begin position="146"/>
        <end position="176"/>
    </location>
</feature>
<dbReference type="InterPro" id="IPR017896">
    <property type="entry name" value="4Fe4S_Fe-S-bd"/>
</dbReference>
<proteinExistence type="predicted"/>
<dbReference type="InterPro" id="IPR036869">
    <property type="entry name" value="J_dom_sf"/>
</dbReference>
<dbReference type="CDD" id="cd06257">
    <property type="entry name" value="DnaJ"/>
    <property type="match status" value="1"/>
</dbReference>
<dbReference type="PRINTS" id="PR00625">
    <property type="entry name" value="JDOMAIN"/>
</dbReference>
<name>S8C8C3_9LAMI</name>
<comment type="caution">
    <text evidence="4">The sequence shown here is derived from an EMBL/GenBank/DDBJ whole genome shotgun (WGS) entry which is preliminary data.</text>
</comment>
<dbReference type="SUPFAM" id="SSF54862">
    <property type="entry name" value="4Fe-4S ferredoxins"/>
    <property type="match status" value="1"/>
</dbReference>
<feature type="compositionally biased region" description="Basic and acidic residues" evidence="1">
    <location>
        <begin position="281"/>
        <end position="294"/>
    </location>
</feature>
<feature type="compositionally biased region" description="Basic and acidic residues" evidence="1">
    <location>
        <begin position="305"/>
        <end position="315"/>
    </location>
</feature>
<organism evidence="4 5">
    <name type="scientific">Genlisea aurea</name>
    <dbReference type="NCBI Taxonomy" id="192259"/>
    <lineage>
        <taxon>Eukaryota</taxon>
        <taxon>Viridiplantae</taxon>
        <taxon>Streptophyta</taxon>
        <taxon>Embryophyta</taxon>
        <taxon>Tracheophyta</taxon>
        <taxon>Spermatophyta</taxon>
        <taxon>Magnoliopsida</taxon>
        <taxon>eudicotyledons</taxon>
        <taxon>Gunneridae</taxon>
        <taxon>Pentapetalae</taxon>
        <taxon>asterids</taxon>
        <taxon>lamiids</taxon>
        <taxon>Lamiales</taxon>
        <taxon>Lentibulariaceae</taxon>
        <taxon>Genlisea</taxon>
    </lineage>
</organism>
<evidence type="ECO:0000313" key="5">
    <source>
        <dbReference type="Proteomes" id="UP000015453"/>
    </source>
</evidence>